<feature type="transmembrane region" description="Helical" evidence="11">
    <location>
        <begin position="42"/>
        <end position="59"/>
    </location>
</feature>
<evidence type="ECO:0000256" key="5">
    <source>
        <dbReference type="ARBA" id="ARBA00022692"/>
    </source>
</evidence>
<keyword evidence="4" id="KW-1003">Cell membrane</keyword>
<gene>
    <name evidence="12" type="primary">tlc4</name>
    <name evidence="12" type="ORF">DMENIID0002_00880</name>
</gene>
<evidence type="ECO:0000313" key="12">
    <source>
        <dbReference type="EMBL" id="BFD45442.1"/>
    </source>
</evidence>
<protein>
    <recommendedName>
        <fullName evidence="11">ADP,ATP carrier protein</fullName>
    </recommendedName>
</protein>
<evidence type="ECO:0000256" key="2">
    <source>
        <dbReference type="ARBA" id="ARBA00007127"/>
    </source>
</evidence>
<evidence type="ECO:0000256" key="6">
    <source>
        <dbReference type="ARBA" id="ARBA00022741"/>
    </source>
</evidence>
<evidence type="ECO:0000256" key="1">
    <source>
        <dbReference type="ARBA" id="ARBA00004651"/>
    </source>
</evidence>
<proteinExistence type="inferred from homology"/>
<evidence type="ECO:0000256" key="3">
    <source>
        <dbReference type="ARBA" id="ARBA00022448"/>
    </source>
</evidence>
<keyword evidence="5 11" id="KW-0812">Transmembrane</keyword>
<comment type="function">
    <text evidence="10 11">Provides the rickettsial cell with host ATP in exchange for rickettsial ADP. This is an obligate exchange system. This energy acquiring activity is an important component of rickettsial parasitism.</text>
</comment>
<feature type="transmembrane region" description="Helical" evidence="11">
    <location>
        <begin position="197"/>
        <end position="216"/>
    </location>
</feature>
<evidence type="ECO:0000256" key="10">
    <source>
        <dbReference type="ARBA" id="ARBA00024792"/>
    </source>
</evidence>
<accession>A0AAT9G6L4</accession>
<dbReference type="AlphaFoldDB" id="A0AAT9G6L4"/>
<dbReference type="GO" id="GO:0005886">
    <property type="term" value="C:plasma membrane"/>
    <property type="evidence" value="ECO:0007669"/>
    <property type="project" value="UniProtKB-SubCell"/>
</dbReference>
<keyword evidence="6 11" id="KW-0547">Nucleotide-binding</keyword>
<dbReference type="GO" id="GO:0005524">
    <property type="term" value="F:ATP binding"/>
    <property type="evidence" value="ECO:0007669"/>
    <property type="project" value="UniProtKB-KW"/>
</dbReference>
<feature type="transmembrane region" description="Helical" evidence="11">
    <location>
        <begin position="164"/>
        <end position="185"/>
    </location>
</feature>
<evidence type="ECO:0000256" key="9">
    <source>
        <dbReference type="ARBA" id="ARBA00023136"/>
    </source>
</evidence>
<sequence>MAVISRIFSYLSITRNTSPTSKLTNRLSEYVFPIERRELSKFLSVTLLMFCILFIQNIIRALKDSLINTMIGTETVSFLKFWGVLPSAFLLSIIYVKLVNNIKGEYIFYLILSVFLLFFALFAFYIFPNHLALHLSNEHAGILIKSYPNLKWFILLLSNWSFSLFYIIAELWPSVIFALLFWQFVNNITSVEQSKRFYPLFGLFAQTGLYISGKFLENLAYLNQSLIKRFDLQHTETELSVQIILGCVLVLGVVALATFWVLNHKILDKVQVEKLQFSVKRQSMTIIESFKMVISSRYIRLIATLLVCYGIAINLVEGPWKASASKIYKTPTEFAAFVGSYLSITGIFTILFVILGSNIVRRLGWFTAASITPIMVFITGMLFFSVSNFDGFSAIIVVSFMLTDPSLIAITMGLINNVLSKSSKYTLFDSTKEMSYVPLDTELKTKGKAAADVIGTKLGKSASALLQSLIFIILPCATYQSISIYLMIIFGIICIIWMWVIRELNKEYNNITSYANLG</sequence>
<evidence type="ECO:0000256" key="7">
    <source>
        <dbReference type="ARBA" id="ARBA00022840"/>
    </source>
</evidence>
<comment type="similarity">
    <text evidence="2 11">Belongs to the ADP/ATP translocase tlc family.</text>
</comment>
<comment type="subcellular location">
    <subcellularLocation>
        <location evidence="1">Cell membrane</location>
        <topology evidence="1">Multi-pass membrane protein</topology>
    </subcellularLocation>
    <subcellularLocation>
        <location evidence="11">Membrane</location>
        <topology evidence="11">Multi-pass membrane protein</topology>
    </subcellularLocation>
</comment>
<feature type="transmembrane region" description="Helical" evidence="11">
    <location>
        <begin position="392"/>
        <end position="415"/>
    </location>
</feature>
<name>A0AAT9G6L4_9RICK</name>
<organism evidence="12">
    <name type="scientific">Candidatus Tisiphia endosymbiont of Sergentomyia squamirostris</name>
    <dbReference type="NCBI Taxonomy" id="3113639"/>
    <lineage>
        <taxon>Bacteria</taxon>
        <taxon>Pseudomonadati</taxon>
        <taxon>Pseudomonadota</taxon>
        <taxon>Alphaproteobacteria</taxon>
        <taxon>Rickettsiales</taxon>
        <taxon>Rickettsiaceae</taxon>
        <taxon>Rickettsieae</taxon>
        <taxon>Candidatus Tisiphia</taxon>
    </lineage>
</organism>
<feature type="transmembrane region" description="Helical" evidence="11">
    <location>
        <begin position="469"/>
        <end position="500"/>
    </location>
</feature>
<evidence type="ECO:0000256" key="4">
    <source>
        <dbReference type="ARBA" id="ARBA00022475"/>
    </source>
</evidence>
<keyword evidence="9 11" id="KW-0472">Membrane</keyword>
<dbReference type="Pfam" id="PF03219">
    <property type="entry name" value="TLC"/>
    <property type="match status" value="1"/>
</dbReference>
<feature type="transmembrane region" description="Helical" evidence="11">
    <location>
        <begin position="298"/>
        <end position="316"/>
    </location>
</feature>
<dbReference type="InterPro" id="IPR004667">
    <property type="entry name" value="ADP_ATP_car_bac_type"/>
</dbReference>
<feature type="transmembrane region" description="Helical" evidence="11">
    <location>
        <begin position="239"/>
        <end position="262"/>
    </location>
</feature>
<evidence type="ECO:0000256" key="11">
    <source>
        <dbReference type="RuleBase" id="RU363121"/>
    </source>
</evidence>
<keyword evidence="8 11" id="KW-1133">Transmembrane helix</keyword>
<dbReference type="PANTHER" id="PTHR31187:SF1">
    <property type="entry name" value="ADP,ATP CARRIER PROTEIN 1"/>
    <property type="match status" value="1"/>
</dbReference>
<feature type="transmembrane region" description="Helical" evidence="11">
    <location>
        <begin position="79"/>
        <end position="99"/>
    </location>
</feature>
<dbReference type="PANTHER" id="PTHR31187">
    <property type="match status" value="1"/>
</dbReference>
<keyword evidence="7 11" id="KW-0067">ATP-binding</keyword>
<feature type="transmembrane region" description="Helical" evidence="11">
    <location>
        <begin position="363"/>
        <end position="386"/>
    </location>
</feature>
<dbReference type="GO" id="GO:0005471">
    <property type="term" value="F:ATP:ADP antiporter activity"/>
    <property type="evidence" value="ECO:0007669"/>
    <property type="project" value="InterPro"/>
</dbReference>
<evidence type="ECO:0000256" key="8">
    <source>
        <dbReference type="ARBA" id="ARBA00022989"/>
    </source>
</evidence>
<dbReference type="EMBL" id="AP029170">
    <property type="protein sequence ID" value="BFD45442.1"/>
    <property type="molecule type" value="Genomic_DNA"/>
</dbReference>
<reference evidence="12" key="1">
    <citation type="submission" date="2024-01" db="EMBL/GenBank/DDBJ databases">
        <title>Sequencing the genomes of a sandfly, Sergentomyia squamirostris, and its two endosymbionts.</title>
        <authorList>
            <person name="Itokawa K."/>
            <person name="Sanjoba C."/>
        </authorList>
    </citation>
    <scope>NUCLEOTIDE SEQUENCE</scope>
    <source>
        <strain evidence="12">RiSSQ</strain>
    </source>
</reference>
<dbReference type="NCBIfam" id="TIGR00769">
    <property type="entry name" value="AAA"/>
    <property type="match status" value="1"/>
</dbReference>
<feature type="transmembrane region" description="Helical" evidence="11">
    <location>
        <begin position="106"/>
        <end position="127"/>
    </location>
</feature>
<feature type="transmembrane region" description="Helical" evidence="11">
    <location>
        <begin position="336"/>
        <end position="356"/>
    </location>
</feature>
<keyword evidence="3 11" id="KW-0813">Transport</keyword>